<dbReference type="InterPro" id="IPR029056">
    <property type="entry name" value="Ribokinase-like"/>
</dbReference>
<sequence length="333" mass="34282">MEAALRGRLLGLIDGFRGLRVMVVGDLGLDHYLVGDAGRISREYPVMILTHERDEYRLGGAANTVANFASLGAGVVAAGWIGADASGDELVGTLESIGCETEAVVRDPAARTVTKTRIVAGGTYSGGLGQHLLRVDRLGSGVPDAAVEEDLAERIERMADGVDGFVLSDYGQGTLTQKVAGTVMIGAEGRYVGLDSRHRLLDFPGVTAATPNLEEAAEVSGAGLESEAEIEAVGAALRTKLGAEALLITRGAGGMSLFEPGAEPVRIPVANKSEVFDVTGAGDTVAAAFTLARLSGASYLEAAHLANVAGGISVRHAGATPVRHEELRAVLVG</sequence>
<evidence type="ECO:0000259" key="3">
    <source>
        <dbReference type="Pfam" id="PF00294"/>
    </source>
</evidence>
<protein>
    <submittedName>
        <fullName evidence="4">ADP-heptose synthase / D-glycero-beta-D-manno-heptose 7-phosphate kinase</fullName>
        <ecNumber evidence="4">2.7.-.-</ecNumber>
    </submittedName>
</protein>
<keyword evidence="2 4" id="KW-0418">Kinase</keyword>
<organism evidence="4">
    <name type="scientific">uncultured Rubrobacteraceae bacterium</name>
    <dbReference type="NCBI Taxonomy" id="349277"/>
    <lineage>
        <taxon>Bacteria</taxon>
        <taxon>Bacillati</taxon>
        <taxon>Actinomycetota</taxon>
        <taxon>Rubrobacteria</taxon>
        <taxon>Rubrobacterales</taxon>
        <taxon>Rubrobacteraceae</taxon>
        <taxon>environmental samples</taxon>
    </lineage>
</organism>
<dbReference type="GO" id="GO:0033786">
    <property type="term" value="F:heptose-1-phosphate adenylyltransferase activity"/>
    <property type="evidence" value="ECO:0007669"/>
    <property type="project" value="TreeGrafter"/>
</dbReference>
<dbReference type="InterPro" id="IPR011611">
    <property type="entry name" value="PfkB_dom"/>
</dbReference>
<evidence type="ECO:0000256" key="2">
    <source>
        <dbReference type="ARBA" id="ARBA00022777"/>
    </source>
</evidence>
<proteinExistence type="predicted"/>
<dbReference type="AlphaFoldDB" id="A0A6J4QQV4"/>
<dbReference type="GO" id="GO:0033785">
    <property type="term" value="F:heptose 7-phosphate kinase activity"/>
    <property type="evidence" value="ECO:0007669"/>
    <property type="project" value="TreeGrafter"/>
</dbReference>
<dbReference type="EC" id="2.7.-.-" evidence="4"/>
<dbReference type="GO" id="GO:0016773">
    <property type="term" value="F:phosphotransferase activity, alcohol group as acceptor"/>
    <property type="evidence" value="ECO:0007669"/>
    <property type="project" value="InterPro"/>
</dbReference>
<dbReference type="PROSITE" id="PS00584">
    <property type="entry name" value="PFKB_KINASES_2"/>
    <property type="match status" value="1"/>
</dbReference>
<dbReference type="Gene3D" id="3.40.1190.20">
    <property type="match status" value="1"/>
</dbReference>
<dbReference type="Pfam" id="PF00294">
    <property type="entry name" value="PfkB"/>
    <property type="match status" value="2"/>
</dbReference>
<gene>
    <name evidence="4" type="ORF">AVDCRST_MAG14-1101</name>
</gene>
<dbReference type="CDD" id="cd01172">
    <property type="entry name" value="RfaE_like"/>
    <property type="match status" value="1"/>
</dbReference>
<dbReference type="InterPro" id="IPR002173">
    <property type="entry name" value="Carboh/pur_kinase_PfkB_CS"/>
</dbReference>
<evidence type="ECO:0000256" key="1">
    <source>
        <dbReference type="ARBA" id="ARBA00022679"/>
    </source>
</evidence>
<keyword evidence="1 4" id="KW-0808">Transferase</keyword>
<accession>A0A6J4QQV4</accession>
<reference evidence="4" key="1">
    <citation type="submission" date="2020-02" db="EMBL/GenBank/DDBJ databases">
        <authorList>
            <person name="Meier V. D."/>
        </authorList>
    </citation>
    <scope>NUCLEOTIDE SEQUENCE</scope>
    <source>
        <strain evidence="4">AVDCRST_MAG14</strain>
    </source>
</reference>
<dbReference type="InterPro" id="IPR011913">
    <property type="entry name" value="RfaE_dom_I"/>
</dbReference>
<dbReference type="SUPFAM" id="SSF53613">
    <property type="entry name" value="Ribokinase-like"/>
    <property type="match status" value="1"/>
</dbReference>
<feature type="domain" description="Carbohydrate kinase PfkB" evidence="3">
    <location>
        <begin position="33"/>
        <end position="121"/>
    </location>
</feature>
<evidence type="ECO:0000313" key="4">
    <source>
        <dbReference type="EMBL" id="CAA9452362.1"/>
    </source>
</evidence>
<dbReference type="PANTHER" id="PTHR46969">
    <property type="entry name" value="BIFUNCTIONAL PROTEIN HLDE"/>
    <property type="match status" value="1"/>
</dbReference>
<feature type="domain" description="Carbohydrate kinase PfkB" evidence="3">
    <location>
        <begin position="203"/>
        <end position="320"/>
    </location>
</feature>
<dbReference type="PANTHER" id="PTHR46969:SF1">
    <property type="entry name" value="BIFUNCTIONAL PROTEIN HLDE"/>
    <property type="match status" value="1"/>
</dbReference>
<name>A0A6J4QQV4_9ACTN</name>
<dbReference type="GO" id="GO:0005829">
    <property type="term" value="C:cytosol"/>
    <property type="evidence" value="ECO:0007669"/>
    <property type="project" value="TreeGrafter"/>
</dbReference>
<dbReference type="EMBL" id="CADCVG010000045">
    <property type="protein sequence ID" value="CAA9452362.1"/>
    <property type="molecule type" value="Genomic_DNA"/>
</dbReference>